<proteinExistence type="predicted"/>
<comment type="caution">
    <text evidence="1">The sequence shown here is derived from an EMBL/GenBank/DDBJ whole genome shotgun (WGS) entry which is preliminary data.</text>
</comment>
<dbReference type="PATRIC" id="fig|502682.8.peg.956"/>
<evidence type="ECO:0000313" key="2">
    <source>
        <dbReference type="Proteomes" id="UP000053070"/>
    </source>
</evidence>
<gene>
    <name evidence="1" type="ORF">AAW01_04670</name>
</gene>
<accession>A0A0G9MRT1</accession>
<sequence>MVSFFQCPPLFVVILGGESCYTVTQATEMQMRTQTDVRMIGEYVCGGRKFQRIAKGRSRDAIS</sequence>
<evidence type="ECO:0000313" key="1">
    <source>
        <dbReference type="EMBL" id="KLE33254.1"/>
    </source>
</evidence>
<reference evidence="1 2" key="1">
    <citation type="submission" date="2015-04" db="EMBL/GenBank/DDBJ databases">
        <title>The draft genome sequence of Erythrobacr gangjinensis K7-2.</title>
        <authorList>
            <person name="Zhuang L."/>
            <person name="Liu Y."/>
            <person name="Shao Z."/>
        </authorList>
    </citation>
    <scope>NUCLEOTIDE SEQUENCE [LARGE SCALE GENOMIC DNA]</scope>
    <source>
        <strain evidence="1 2">K7-2</strain>
    </source>
</reference>
<dbReference type="EMBL" id="LBHC01000001">
    <property type="protein sequence ID" value="KLE33254.1"/>
    <property type="molecule type" value="Genomic_DNA"/>
</dbReference>
<protein>
    <submittedName>
        <fullName evidence="1">Uncharacterized protein</fullName>
    </submittedName>
</protein>
<organism evidence="1 2">
    <name type="scientific">Aurantiacibacter gangjinensis</name>
    <dbReference type="NCBI Taxonomy" id="502682"/>
    <lineage>
        <taxon>Bacteria</taxon>
        <taxon>Pseudomonadati</taxon>
        <taxon>Pseudomonadota</taxon>
        <taxon>Alphaproteobacteria</taxon>
        <taxon>Sphingomonadales</taxon>
        <taxon>Erythrobacteraceae</taxon>
        <taxon>Aurantiacibacter</taxon>
    </lineage>
</organism>
<name>A0A0G9MRT1_9SPHN</name>
<keyword evidence="2" id="KW-1185">Reference proteome</keyword>
<dbReference type="AlphaFoldDB" id="A0A0G9MRT1"/>
<dbReference type="Proteomes" id="UP000053070">
    <property type="component" value="Unassembled WGS sequence"/>
</dbReference>